<dbReference type="Proteomes" id="UP000095329">
    <property type="component" value="Unassembled WGS sequence"/>
</dbReference>
<keyword evidence="1" id="KW-0812">Transmembrane</keyword>
<gene>
    <name evidence="2" type="ORF">J116_000415</name>
</gene>
<proteinExistence type="predicted"/>
<keyword evidence="1" id="KW-0472">Membrane</keyword>
<organism evidence="2 3">
    <name type="scientific">Streptomyces thermolilacinus SPC6</name>
    <dbReference type="NCBI Taxonomy" id="1306406"/>
    <lineage>
        <taxon>Bacteria</taxon>
        <taxon>Bacillati</taxon>
        <taxon>Actinomycetota</taxon>
        <taxon>Actinomycetes</taxon>
        <taxon>Kitasatosporales</taxon>
        <taxon>Streptomycetaceae</taxon>
        <taxon>Streptomyces</taxon>
    </lineage>
</organism>
<accession>A0A1D3DZI2</accession>
<sequence length="285" mass="29815">MGQERSYGDMALVSMLVLFLEAVLALVVEVVRAETPVPNPWSGFTLGPLTLPFLLVVGAVVGAAVSWLLVLPTVWLSDVLGRRFGGRAAWWWVPLVAAAGLAPVGGYAAMGAGPLTALRWWLVGTALLTVPALLCRVRRRGVFGSVALWGTLAVLSAATVGGAALHTGLVERYRPPVLTRDALVGTWTDGGGGSVTFAADGAVSVSGGTTHSLDADFAVSVGECAGAGTWTFEAARDAWAQKVHTAVEACAWDPWYIGGTRARVVLYRYVGDPDSPDVYELAKAP</sequence>
<keyword evidence="1" id="KW-1133">Transmembrane helix</keyword>
<dbReference type="eggNOG" id="ENOG50344MS">
    <property type="taxonomic scope" value="Bacteria"/>
</dbReference>
<evidence type="ECO:0000313" key="3">
    <source>
        <dbReference type="Proteomes" id="UP000095329"/>
    </source>
</evidence>
<reference evidence="2 3" key="1">
    <citation type="journal article" date="2013" name="Genome Announc.">
        <title>Genome Sequence of Streptomyces violaceusniger Strain SPC6, a Halotolerant Streptomycete That Exhibits Rapid Growth and Development.</title>
        <authorList>
            <person name="Chen X."/>
            <person name="Zhang B."/>
            <person name="Zhang W."/>
            <person name="Wu X."/>
            <person name="Zhang M."/>
            <person name="Chen T."/>
            <person name="Liu G."/>
            <person name="Dyson P."/>
        </authorList>
    </citation>
    <scope>NUCLEOTIDE SEQUENCE [LARGE SCALE GENOMIC DNA]</scope>
    <source>
        <strain evidence="2 3">SPC6</strain>
    </source>
</reference>
<feature type="transmembrane region" description="Helical" evidence="1">
    <location>
        <begin position="116"/>
        <end position="134"/>
    </location>
</feature>
<feature type="transmembrane region" description="Helical" evidence="1">
    <location>
        <begin position="51"/>
        <end position="76"/>
    </location>
</feature>
<dbReference type="EMBL" id="ASHX02000001">
    <property type="protein sequence ID" value="OEJ97730.1"/>
    <property type="molecule type" value="Genomic_DNA"/>
</dbReference>
<feature type="transmembrane region" description="Helical" evidence="1">
    <location>
        <begin position="146"/>
        <end position="165"/>
    </location>
</feature>
<evidence type="ECO:0000313" key="2">
    <source>
        <dbReference type="EMBL" id="OEJ97730.1"/>
    </source>
</evidence>
<evidence type="ECO:0000256" key="1">
    <source>
        <dbReference type="SAM" id="Phobius"/>
    </source>
</evidence>
<protein>
    <submittedName>
        <fullName evidence="2">Uncharacterized protein</fullName>
    </submittedName>
</protein>
<dbReference type="AlphaFoldDB" id="A0A1D3DZI2"/>
<keyword evidence="3" id="KW-1185">Reference proteome</keyword>
<feature type="transmembrane region" description="Helical" evidence="1">
    <location>
        <begin position="12"/>
        <end position="31"/>
    </location>
</feature>
<comment type="caution">
    <text evidence="2">The sequence shown here is derived from an EMBL/GenBank/DDBJ whole genome shotgun (WGS) entry which is preliminary data.</text>
</comment>
<name>A0A1D3DZI2_9ACTN</name>
<feature type="transmembrane region" description="Helical" evidence="1">
    <location>
        <begin position="88"/>
        <end position="110"/>
    </location>
</feature>